<comment type="caution">
    <text evidence="1">The sequence shown here is derived from an EMBL/GenBank/DDBJ whole genome shotgun (WGS) entry which is preliminary data.</text>
</comment>
<dbReference type="Proteomes" id="UP001642360">
    <property type="component" value="Unassembled WGS sequence"/>
</dbReference>
<organism evidence="1 2">
    <name type="scientific">Ilex paraguariensis</name>
    <name type="common">yerba mate</name>
    <dbReference type="NCBI Taxonomy" id="185542"/>
    <lineage>
        <taxon>Eukaryota</taxon>
        <taxon>Viridiplantae</taxon>
        <taxon>Streptophyta</taxon>
        <taxon>Embryophyta</taxon>
        <taxon>Tracheophyta</taxon>
        <taxon>Spermatophyta</taxon>
        <taxon>Magnoliopsida</taxon>
        <taxon>eudicotyledons</taxon>
        <taxon>Gunneridae</taxon>
        <taxon>Pentapetalae</taxon>
        <taxon>asterids</taxon>
        <taxon>campanulids</taxon>
        <taxon>Aquifoliales</taxon>
        <taxon>Aquifoliaceae</taxon>
        <taxon>Ilex</taxon>
    </lineage>
</organism>
<gene>
    <name evidence="1" type="ORF">ILEXP_LOCUS3728</name>
</gene>
<dbReference type="AlphaFoldDB" id="A0ABC8QZH8"/>
<protein>
    <submittedName>
        <fullName evidence="1">Uncharacterized protein</fullName>
    </submittedName>
</protein>
<evidence type="ECO:0000313" key="1">
    <source>
        <dbReference type="EMBL" id="CAK9136725.1"/>
    </source>
</evidence>
<name>A0ABC8QZH8_9AQUA</name>
<proteinExistence type="predicted"/>
<feature type="non-terminal residue" evidence="1">
    <location>
        <position position="56"/>
    </location>
</feature>
<dbReference type="EMBL" id="CAUOFW020000774">
    <property type="protein sequence ID" value="CAK9136725.1"/>
    <property type="molecule type" value="Genomic_DNA"/>
</dbReference>
<sequence length="56" mass="6286">MNIWKLSKTLWNTKTLKEPRQGQISRVFVKSGQLVGSLDIAIRLPMATSRRLSGSS</sequence>
<keyword evidence="2" id="KW-1185">Reference proteome</keyword>
<evidence type="ECO:0000313" key="2">
    <source>
        <dbReference type="Proteomes" id="UP001642360"/>
    </source>
</evidence>
<reference evidence="1 2" key="1">
    <citation type="submission" date="2024-02" db="EMBL/GenBank/DDBJ databases">
        <authorList>
            <person name="Vignale AGUSTIN F."/>
            <person name="Sosa J E."/>
            <person name="Modenutti C."/>
        </authorList>
    </citation>
    <scope>NUCLEOTIDE SEQUENCE [LARGE SCALE GENOMIC DNA]</scope>
</reference>
<accession>A0ABC8QZH8</accession>